<reference evidence="2 4" key="2">
    <citation type="submission" date="2016-10" db="EMBL/GenBank/DDBJ databases">
        <authorList>
            <person name="Varghese N."/>
            <person name="Submissions S."/>
        </authorList>
    </citation>
    <scope>NUCLEOTIDE SEQUENCE [LARGE SCALE GENOMIC DNA]</scope>
    <source>
        <strain evidence="2 4">BS2773</strain>
    </source>
</reference>
<dbReference type="Proteomes" id="UP000181661">
    <property type="component" value="Unassembled WGS sequence"/>
</dbReference>
<evidence type="ECO:0000313" key="4">
    <source>
        <dbReference type="Proteomes" id="UP000182179"/>
    </source>
</evidence>
<dbReference type="EMBL" id="FNTS01000002">
    <property type="protein sequence ID" value="SED26746.1"/>
    <property type="molecule type" value="Genomic_DNA"/>
</dbReference>
<sequence>MKLIIKRVPHAIAAITLGATGHLTQRPKESKERPFALFTEDGVILPMQQSVVTESLAGKCPTVTVTFYLNGEDIKVQGDD</sequence>
<dbReference type="RefSeq" id="WP_071487345.1">
    <property type="nucleotide sequence ID" value="NZ_FNTS01000002.1"/>
</dbReference>
<dbReference type="EMBL" id="MDDR01000061">
    <property type="protein sequence ID" value="OIN44524.1"/>
    <property type="molecule type" value="Genomic_DNA"/>
</dbReference>
<proteinExistence type="predicted"/>
<evidence type="ECO:0000313" key="1">
    <source>
        <dbReference type="EMBL" id="OIN44524.1"/>
    </source>
</evidence>
<evidence type="ECO:0000313" key="2">
    <source>
        <dbReference type="EMBL" id="SED26746.1"/>
    </source>
</evidence>
<keyword evidence="4" id="KW-1185">Reference proteome</keyword>
<comment type="caution">
    <text evidence="1">The sequence shown here is derived from an EMBL/GenBank/DDBJ whole genome shotgun (WGS) entry which is preliminary data.</text>
</comment>
<organism evidence="1 3">
    <name type="scientific">Pseudomonas costantinii</name>
    <dbReference type="NCBI Taxonomy" id="168469"/>
    <lineage>
        <taxon>Bacteria</taxon>
        <taxon>Pseudomonadati</taxon>
        <taxon>Pseudomonadota</taxon>
        <taxon>Gammaproteobacteria</taxon>
        <taxon>Pseudomonadales</taxon>
        <taxon>Pseudomonadaceae</taxon>
        <taxon>Pseudomonas</taxon>
    </lineage>
</organism>
<accession>A0A1S2UDL5</accession>
<dbReference type="Proteomes" id="UP000182179">
    <property type="component" value="Unassembled WGS sequence"/>
</dbReference>
<name>A0A1S2UDL5_9PSED</name>
<evidence type="ECO:0000313" key="3">
    <source>
        <dbReference type="Proteomes" id="UP000181661"/>
    </source>
</evidence>
<gene>
    <name evidence="1" type="ORF">BFL40_30010</name>
    <name evidence="2" type="ORF">SAMN04515675_0495</name>
</gene>
<dbReference type="AlphaFoldDB" id="A0A1S2UDL5"/>
<protein>
    <submittedName>
        <fullName evidence="1">Uncharacterized protein</fullName>
    </submittedName>
</protein>
<reference evidence="1 3" key="1">
    <citation type="submission" date="2016-08" db="EMBL/GenBank/DDBJ databases">
        <title>Draft genome sequence of Pseudomonas costantinii LMG 22119, type strain isolated from cultivated mushroom (Agaricus bisporus) sporophores.</title>
        <authorList>
            <person name="Tambong J.T."/>
        </authorList>
    </citation>
    <scope>NUCLEOTIDE SEQUENCE [LARGE SCALE GENOMIC DNA]</scope>
    <source>
        <strain evidence="1 3">LMG 22119</strain>
    </source>
</reference>